<feature type="transmembrane region" description="Helical" evidence="1">
    <location>
        <begin position="48"/>
        <end position="67"/>
    </location>
</feature>
<reference evidence="3 4" key="2">
    <citation type="journal article" date="2012" name="PLoS ONE">
        <title>An ancient pathway combining carbon dioxide fixation with the generation and utilization of a sodium ion gradient for ATP synthesis.</title>
        <authorList>
            <person name="Poehlein A."/>
            <person name="Schmidt S."/>
            <person name="Kaster A.K."/>
            <person name="Goenrich M."/>
            <person name="Vollmers J."/>
            <person name="Thurmer A."/>
            <person name="Bertsch J."/>
            <person name="Schuchmann K."/>
            <person name="Voigt B."/>
            <person name="Hecker M."/>
            <person name="Daniel R."/>
            <person name="Thauer R.K."/>
            <person name="Gottschalk G."/>
            <person name="Muller V."/>
        </authorList>
    </citation>
    <scope>NUCLEOTIDE SEQUENCE [LARGE SCALE GENOMIC DNA]</scope>
    <source>
        <strain evidence="4">ATCC 29683 / DSM 1030 / JCM 2381 / KCTC 1655 / WB1</strain>
    </source>
</reference>
<dbReference type="Proteomes" id="UP000007177">
    <property type="component" value="Chromosome"/>
</dbReference>
<dbReference type="STRING" id="931626.Awo_c31870"/>
<keyword evidence="1" id="KW-0472">Membrane</keyword>
<protein>
    <recommendedName>
        <fullName evidence="2">DUF1980 domain-containing protein</fullName>
    </recommendedName>
</protein>
<dbReference type="Pfam" id="PF21537">
    <property type="entry name" value="DUF1980_C"/>
    <property type="match status" value="1"/>
</dbReference>
<dbReference type="PANTHER" id="PTHR40047">
    <property type="entry name" value="UPF0703 PROTEIN YCGQ"/>
    <property type="match status" value="1"/>
</dbReference>
<proteinExistence type="predicted"/>
<dbReference type="InterPro" id="IPR015402">
    <property type="entry name" value="DUF1980"/>
</dbReference>
<reference evidence="4" key="1">
    <citation type="submission" date="2011-07" db="EMBL/GenBank/DDBJ databases">
        <title>Complete genome sequence of Acetobacterium woodii.</title>
        <authorList>
            <person name="Poehlein A."/>
            <person name="Schmidt S."/>
            <person name="Kaster A.-K."/>
            <person name="Goenrich M."/>
            <person name="Vollmers J."/>
            <person name="Thuermer A."/>
            <person name="Gottschalk G."/>
            <person name="Thauer R.K."/>
            <person name="Daniel R."/>
            <person name="Mueller V."/>
        </authorList>
    </citation>
    <scope>NUCLEOTIDE SEQUENCE [LARGE SCALE GENOMIC DNA]</scope>
    <source>
        <strain evidence="4">ATCC 29683 / DSM 1030 / JCM 2381 / KCTC 1655 / WB1</strain>
    </source>
</reference>
<evidence type="ECO:0000259" key="2">
    <source>
        <dbReference type="Pfam" id="PF21537"/>
    </source>
</evidence>
<organism evidence="3 4">
    <name type="scientific">Acetobacterium woodii (strain ATCC 29683 / DSM 1030 / JCM 2381 / KCTC 1655 / WB1)</name>
    <dbReference type="NCBI Taxonomy" id="931626"/>
    <lineage>
        <taxon>Bacteria</taxon>
        <taxon>Bacillati</taxon>
        <taxon>Bacillota</taxon>
        <taxon>Clostridia</taxon>
        <taxon>Eubacteriales</taxon>
        <taxon>Eubacteriaceae</taxon>
        <taxon>Acetobacterium</taxon>
    </lineage>
</organism>
<keyword evidence="1" id="KW-0812">Transmembrane</keyword>
<dbReference type="InterPro" id="IPR052955">
    <property type="entry name" value="UPF0703_membrane_permease"/>
</dbReference>
<keyword evidence="1" id="KW-1133">Transmembrane helix</keyword>
<feature type="transmembrane region" description="Helical" evidence="1">
    <location>
        <begin position="14"/>
        <end position="36"/>
    </location>
</feature>
<sequence>MLSKKINYYVHPRFYIGLWITIIILILFALSLISKIGKARHNVNIKHYLIFVIPIAMALIFPSAGVISKDMSMGESNLLGATSEQQVEEKTMTSVFKNESTENSDSKEDASEKYEQYKVGDVVVIKDDVFADWFFDTYAHLDNFVGKRYQYLAQVYSKDDFKEDQFLAGRNFMVCCAADLAGYGIMCESNRRSELTDEEWVTVTGTISAYQYNDHLVPMFNDVTITKAEAPEVGYIYYKNY</sequence>
<evidence type="ECO:0000313" key="4">
    <source>
        <dbReference type="Proteomes" id="UP000007177"/>
    </source>
</evidence>
<dbReference type="InterPro" id="IPR048447">
    <property type="entry name" value="DUF1980_C"/>
</dbReference>
<dbReference type="PANTHER" id="PTHR40047:SF1">
    <property type="entry name" value="UPF0703 PROTEIN YCGQ"/>
    <property type="match status" value="1"/>
</dbReference>
<dbReference type="HOGENOM" id="CLU_070027_0_1_9"/>
<dbReference type="NCBIfam" id="TIGR03943">
    <property type="entry name" value="TIGR03943 family putative permease subunit"/>
    <property type="match status" value="1"/>
</dbReference>
<dbReference type="EMBL" id="CP002987">
    <property type="protein sequence ID" value="AFA49915.1"/>
    <property type="molecule type" value="Genomic_DNA"/>
</dbReference>
<feature type="domain" description="DUF1980" evidence="2">
    <location>
        <begin position="103"/>
        <end position="238"/>
    </location>
</feature>
<dbReference type="AlphaFoldDB" id="H6LJI7"/>
<dbReference type="eggNOG" id="COG3689">
    <property type="taxonomic scope" value="Bacteria"/>
</dbReference>
<evidence type="ECO:0000256" key="1">
    <source>
        <dbReference type="SAM" id="Phobius"/>
    </source>
</evidence>
<dbReference type="KEGG" id="awo:Awo_c31870"/>
<accession>H6LJI7</accession>
<gene>
    <name evidence="3" type="ordered locus">Awo_c31870</name>
</gene>
<keyword evidence="4" id="KW-1185">Reference proteome</keyword>
<evidence type="ECO:0000313" key="3">
    <source>
        <dbReference type="EMBL" id="AFA49915.1"/>
    </source>
</evidence>
<name>H6LJI7_ACEWD</name>